<gene>
    <name evidence="1" type="ORF">BDR25DRAFT_347967</name>
</gene>
<evidence type="ECO:0000313" key="1">
    <source>
        <dbReference type="EMBL" id="KAF2477637.1"/>
    </source>
</evidence>
<keyword evidence="2" id="KW-1185">Reference proteome</keyword>
<reference evidence="1" key="1">
    <citation type="journal article" date="2020" name="Stud. Mycol.">
        <title>101 Dothideomycetes genomes: a test case for predicting lifestyles and emergence of pathogens.</title>
        <authorList>
            <person name="Haridas S."/>
            <person name="Albert R."/>
            <person name="Binder M."/>
            <person name="Bloem J."/>
            <person name="Labutti K."/>
            <person name="Salamov A."/>
            <person name="Andreopoulos B."/>
            <person name="Baker S."/>
            <person name="Barry K."/>
            <person name="Bills G."/>
            <person name="Bluhm B."/>
            <person name="Cannon C."/>
            <person name="Castanera R."/>
            <person name="Culley D."/>
            <person name="Daum C."/>
            <person name="Ezra D."/>
            <person name="Gonzalez J."/>
            <person name="Henrissat B."/>
            <person name="Kuo A."/>
            <person name="Liang C."/>
            <person name="Lipzen A."/>
            <person name="Lutzoni F."/>
            <person name="Magnuson J."/>
            <person name="Mondo S."/>
            <person name="Nolan M."/>
            <person name="Ohm R."/>
            <person name="Pangilinan J."/>
            <person name="Park H.-J."/>
            <person name="Ramirez L."/>
            <person name="Alfaro M."/>
            <person name="Sun H."/>
            <person name="Tritt A."/>
            <person name="Yoshinaga Y."/>
            <person name="Zwiers L.-H."/>
            <person name="Turgeon B."/>
            <person name="Goodwin S."/>
            <person name="Spatafora J."/>
            <person name="Crous P."/>
            <person name="Grigoriev I."/>
        </authorList>
    </citation>
    <scope>NUCLEOTIDE SEQUENCE</scope>
    <source>
        <strain evidence="1">ATCC 200398</strain>
    </source>
</reference>
<comment type="caution">
    <text evidence="1">The sequence shown here is derived from an EMBL/GenBank/DDBJ whole genome shotgun (WGS) entry which is preliminary data.</text>
</comment>
<accession>A0ACB6RH30</accession>
<proteinExistence type="predicted"/>
<dbReference type="Proteomes" id="UP000799755">
    <property type="component" value="Unassembled WGS sequence"/>
</dbReference>
<evidence type="ECO:0000313" key="2">
    <source>
        <dbReference type="Proteomes" id="UP000799755"/>
    </source>
</evidence>
<name>A0ACB6RH30_9PLEO</name>
<dbReference type="EMBL" id="MU003492">
    <property type="protein sequence ID" value="KAF2477637.1"/>
    <property type="molecule type" value="Genomic_DNA"/>
</dbReference>
<organism evidence="1 2">
    <name type="scientific">Lindgomyces ingoldianus</name>
    <dbReference type="NCBI Taxonomy" id="673940"/>
    <lineage>
        <taxon>Eukaryota</taxon>
        <taxon>Fungi</taxon>
        <taxon>Dikarya</taxon>
        <taxon>Ascomycota</taxon>
        <taxon>Pezizomycotina</taxon>
        <taxon>Dothideomycetes</taxon>
        <taxon>Pleosporomycetidae</taxon>
        <taxon>Pleosporales</taxon>
        <taxon>Lindgomycetaceae</taxon>
        <taxon>Lindgomyces</taxon>
    </lineage>
</organism>
<protein>
    <submittedName>
        <fullName evidence="1">Uncharacterized protein</fullName>
    </submittedName>
</protein>
<sequence length="271" mass="30628">MIFEVRMNSCVRVEYPSKVCLIEDVFGGLVVWPLGNRTLFISLNYTSKPMISRQTPLCIVVQSIQKRHHVRCIYISNGVRHFREALLVMVEFLHFRSQGPIKEISSDRLIRLMSESSQNSYGSQRKSSPDSARPELCGETTFCRSAQHILRIATALLLEFWTHDGIFAENNPNFFDPANSNDLTNTRGPNASSRGPQQTFQSGVKHPILPLLGGMVRPRDARPCNWVRYKVGICTVVVEKNRISRPRWRIRGGAFENAIKAPSSSALKVGK</sequence>